<dbReference type="EMBL" id="JASAOG010000117">
    <property type="protein sequence ID" value="KAK0050219.1"/>
    <property type="molecule type" value="Genomic_DNA"/>
</dbReference>
<keyword evidence="2" id="KW-1185">Reference proteome</keyword>
<sequence>MSSQSAPHYQEVHLSHVTPITQETLDRAQASSNHAISLNTLNKRFKSNVVRVKAEPSVLDNLANDQMSY</sequence>
<name>A0AAD8B906_BIOPF</name>
<protein>
    <submittedName>
        <fullName evidence="1">Uncharacterized protein</fullName>
    </submittedName>
</protein>
<gene>
    <name evidence="1" type="ORF">Bpfe_020437</name>
</gene>
<comment type="caution">
    <text evidence="1">The sequence shown here is derived from an EMBL/GenBank/DDBJ whole genome shotgun (WGS) entry which is preliminary data.</text>
</comment>
<proteinExistence type="predicted"/>
<reference evidence="1" key="1">
    <citation type="journal article" date="2023" name="PLoS Negl. Trop. Dis.">
        <title>A genome sequence for Biomphalaria pfeifferi, the major vector snail for the human-infecting parasite Schistosoma mansoni.</title>
        <authorList>
            <person name="Bu L."/>
            <person name="Lu L."/>
            <person name="Laidemitt M.R."/>
            <person name="Zhang S.M."/>
            <person name="Mutuku M."/>
            <person name="Mkoji G."/>
            <person name="Steinauer M."/>
            <person name="Loker E.S."/>
        </authorList>
    </citation>
    <scope>NUCLEOTIDE SEQUENCE</scope>
    <source>
        <strain evidence="1">KasaAsao</strain>
    </source>
</reference>
<organism evidence="1 2">
    <name type="scientific">Biomphalaria pfeifferi</name>
    <name type="common">Bloodfluke planorb</name>
    <name type="synonym">Freshwater snail</name>
    <dbReference type="NCBI Taxonomy" id="112525"/>
    <lineage>
        <taxon>Eukaryota</taxon>
        <taxon>Metazoa</taxon>
        <taxon>Spiralia</taxon>
        <taxon>Lophotrochozoa</taxon>
        <taxon>Mollusca</taxon>
        <taxon>Gastropoda</taxon>
        <taxon>Heterobranchia</taxon>
        <taxon>Euthyneura</taxon>
        <taxon>Panpulmonata</taxon>
        <taxon>Hygrophila</taxon>
        <taxon>Lymnaeoidea</taxon>
        <taxon>Planorbidae</taxon>
        <taxon>Biomphalaria</taxon>
    </lineage>
</organism>
<evidence type="ECO:0000313" key="1">
    <source>
        <dbReference type="EMBL" id="KAK0050219.1"/>
    </source>
</evidence>
<accession>A0AAD8B906</accession>
<evidence type="ECO:0000313" key="2">
    <source>
        <dbReference type="Proteomes" id="UP001233172"/>
    </source>
</evidence>
<reference evidence="1" key="2">
    <citation type="submission" date="2023-04" db="EMBL/GenBank/DDBJ databases">
        <authorList>
            <person name="Bu L."/>
            <person name="Lu L."/>
            <person name="Laidemitt M.R."/>
            <person name="Zhang S.M."/>
            <person name="Mutuku M."/>
            <person name="Mkoji G."/>
            <person name="Steinauer M."/>
            <person name="Loker E.S."/>
        </authorList>
    </citation>
    <scope>NUCLEOTIDE SEQUENCE</scope>
    <source>
        <strain evidence="1">KasaAsao</strain>
        <tissue evidence="1">Whole Snail</tissue>
    </source>
</reference>
<dbReference type="AlphaFoldDB" id="A0AAD8B906"/>
<dbReference type="Proteomes" id="UP001233172">
    <property type="component" value="Unassembled WGS sequence"/>
</dbReference>